<feature type="transmembrane region" description="Helical" evidence="3">
    <location>
        <begin position="153"/>
        <end position="172"/>
    </location>
</feature>
<feature type="transmembrane region" description="Helical" evidence="3">
    <location>
        <begin position="33"/>
        <end position="59"/>
    </location>
</feature>
<organism evidence="4 5">
    <name type="scientific">Roseospira goensis</name>
    <dbReference type="NCBI Taxonomy" id="391922"/>
    <lineage>
        <taxon>Bacteria</taxon>
        <taxon>Pseudomonadati</taxon>
        <taxon>Pseudomonadota</taxon>
        <taxon>Alphaproteobacteria</taxon>
        <taxon>Rhodospirillales</taxon>
        <taxon>Rhodospirillaceae</taxon>
        <taxon>Roseospira</taxon>
    </lineage>
</organism>
<keyword evidence="3" id="KW-0472">Membrane</keyword>
<dbReference type="GO" id="GO:0008654">
    <property type="term" value="P:phospholipid biosynthetic process"/>
    <property type="evidence" value="ECO:0007669"/>
    <property type="project" value="InterPro"/>
</dbReference>
<keyword evidence="3" id="KW-0812">Transmembrane</keyword>
<comment type="caution">
    <text evidence="4">The sequence shown here is derived from an EMBL/GenBank/DDBJ whole genome shotgun (WGS) entry which is preliminary data.</text>
</comment>
<keyword evidence="5" id="KW-1185">Reference proteome</keyword>
<feature type="transmembrane region" description="Helical" evidence="3">
    <location>
        <begin position="109"/>
        <end position="132"/>
    </location>
</feature>
<keyword evidence="3" id="KW-1133">Transmembrane helix</keyword>
<gene>
    <name evidence="4" type="ORF">GGD88_001901</name>
</gene>
<evidence type="ECO:0000313" key="4">
    <source>
        <dbReference type="EMBL" id="MBB4286174.1"/>
    </source>
</evidence>
<evidence type="ECO:0000256" key="1">
    <source>
        <dbReference type="ARBA" id="ARBA00022679"/>
    </source>
</evidence>
<dbReference type="GO" id="GO:0016780">
    <property type="term" value="F:phosphotransferase activity, for other substituted phosphate groups"/>
    <property type="evidence" value="ECO:0007669"/>
    <property type="project" value="InterPro"/>
</dbReference>
<reference evidence="4 5" key="1">
    <citation type="submission" date="2020-08" db="EMBL/GenBank/DDBJ databases">
        <title>Genome sequencing of Purple Non-Sulfur Bacteria from various extreme environments.</title>
        <authorList>
            <person name="Mayer M."/>
        </authorList>
    </citation>
    <scope>NUCLEOTIDE SEQUENCE [LARGE SCALE GENOMIC DNA]</scope>
    <source>
        <strain evidence="4 5">JA135</strain>
    </source>
</reference>
<proteinExistence type="inferred from homology"/>
<dbReference type="GO" id="GO:0016020">
    <property type="term" value="C:membrane"/>
    <property type="evidence" value="ECO:0007669"/>
    <property type="project" value="InterPro"/>
</dbReference>
<dbReference type="EMBL" id="JACIGI010000013">
    <property type="protein sequence ID" value="MBB4286174.1"/>
    <property type="molecule type" value="Genomic_DNA"/>
</dbReference>
<evidence type="ECO:0000256" key="3">
    <source>
        <dbReference type="SAM" id="Phobius"/>
    </source>
</evidence>
<protein>
    <submittedName>
        <fullName evidence="4">Phosphatidylglycerophosphate synthase</fullName>
    </submittedName>
</protein>
<dbReference type="Pfam" id="PF01066">
    <property type="entry name" value="CDP-OH_P_transf"/>
    <property type="match status" value="1"/>
</dbReference>
<comment type="similarity">
    <text evidence="2">Belongs to the CDP-alcohol phosphatidyltransferase class-I family.</text>
</comment>
<evidence type="ECO:0000313" key="5">
    <source>
        <dbReference type="Proteomes" id="UP000555728"/>
    </source>
</evidence>
<feature type="transmembrane region" description="Helical" evidence="3">
    <location>
        <begin position="178"/>
        <end position="195"/>
    </location>
</feature>
<dbReference type="RefSeq" id="WP_184434643.1">
    <property type="nucleotide sequence ID" value="NZ_JACIGI010000013.1"/>
</dbReference>
<dbReference type="InterPro" id="IPR000462">
    <property type="entry name" value="CDP-OH_P_trans"/>
</dbReference>
<evidence type="ECO:0000256" key="2">
    <source>
        <dbReference type="RuleBase" id="RU003750"/>
    </source>
</evidence>
<dbReference type="InterPro" id="IPR048254">
    <property type="entry name" value="CDP_ALCOHOL_P_TRANSF_CS"/>
</dbReference>
<dbReference type="PROSITE" id="PS00379">
    <property type="entry name" value="CDP_ALCOHOL_P_TRANSF"/>
    <property type="match status" value="1"/>
</dbReference>
<dbReference type="Proteomes" id="UP000555728">
    <property type="component" value="Unassembled WGS sequence"/>
</dbReference>
<dbReference type="InterPro" id="IPR043130">
    <property type="entry name" value="CDP-OH_PTrfase_TM_dom"/>
</dbReference>
<accession>A0A7W6RZL6</accession>
<dbReference type="AlphaFoldDB" id="A0A7W6RZL6"/>
<keyword evidence="1 2" id="KW-0808">Transferase</keyword>
<name>A0A7W6RZL6_9PROT</name>
<dbReference type="Gene3D" id="1.20.120.1760">
    <property type="match status" value="1"/>
</dbReference>
<sequence length="203" mass="21333">MLDARLRPLIDGPLTRLGRTLAALGVTANRLTLAAFALGLLAVPALALGWFGVALVLIAANRLLDGLDGAVARATRPTDLGGYLDIVCDFVFYAAVPVGFALADPAANALPAAVLIASFVGTGSTFLAHALLAERHRLTTRAQGEKSLYYMSGLMEGTETIAFFIAFCLWPAGFPVLAWIMAGLCAVSALGRVLLTARTFGRW</sequence>
<feature type="transmembrane region" description="Helical" evidence="3">
    <location>
        <begin position="80"/>
        <end position="103"/>
    </location>
</feature>